<accession>A0A0F9ZV56</accession>
<proteinExistence type="predicted"/>
<organism evidence="2 3">
    <name type="scientific">Candidatus Woesebacteria bacterium GW2011_GWA2_33_28</name>
    <dbReference type="NCBI Taxonomy" id="1618561"/>
    <lineage>
        <taxon>Bacteria</taxon>
        <taxon>Candidatus Woeseibacteriota</taxon>
    </lineage>
</organism>
<name>A0A0F9ZV56_9BACT</name>
<dbReference type="EMBL" id="LBOZ01000002">
    <property type="protein sequence ID" value="KKP48094.1"/>
    <property type="molecule type" value="Genomic_DNA"/>
</dbReference>
<dbReference type="Proteomes" id="UP000033995">
    <property type="component" value="Unassembled WGS sequence"/>
</dbReference>
<gene>
    <name evidence="2" type="ORF">UR38_C0002G0197</name>
</gene>
<evidence type="ECO:0000313" key="3">
    <source>
        <dbReference type="Proteomes" id="UP000033995"/>
    </source>
</evidence>
<feature type="domain" description="DUF5660" evidence="1">
    <location>
        <begin position="109"/>
        <end position="213"/>
    </location>
</feature>
<dbReference type="Pfam" id="PF18904">
    <property type="entry name" value="DUF5660"/>
    <property type="match status" value="1"/>
</dbReference>
<evidence type="ECO:0000313" key="2">
    <source>
        <dbReference type="EMBL" id="KKP48094.1"/>
    </source>
</evidence>
<dbReference type="AlphaFoldDB" id="A0A0F9ZV56"/>
<comment type="caution">
    <text evidence="2">The sequence shown here is derived from an EMBL/GenBank/DDBJ whole genome shotgun (WGS) entry which is preliminary data.</text>
</comment>
<sequence>MKVTNNQKSKKNKFIENKNILETINSIGSQTVDTIKNEAKATSDEFFRQLLGQQKQLQEKRSGNLNQGKPVDIEDVVTGREEQKQKFDEQIFFERRLFNEEKESTSQKLQEMRFRLQAIMSEANKMVASAQNLGETVKNAVMQNPVSASEYQIHFYEDIISLIVSFRKKIDSAVTWLQGSNTRAQKKNFWSQYKKKGAGFLLSGESYSQRSAG</sequence>
<protein>
    <recommendedName>
        <fullName evidence="1">DUF5660 domain-containing protein</fullName>
    </recommendedName>
</protein>
<reference evidence="2 3" key="1">
    <citation type="journal article" date="2015" name="Nature">
        <title>rRNA introns, odd ribosomes, and small enigmatic genomes across a large radiation of phyla.</title>
        <authorList>
            <person name="Brown C.T."/>
            <person name="Hug L.A."/>
            <person name="Thomas B.C."/>
            <person name="Sharon I."/>
            <person name="Castelle C.J."/>
            <person name="Singh A."/>
            <person name="Wilkins M.J."/>
            <person name="Williams K.H."/>
            <person name="Banfield J.F."/>
        </authorList>
    </citation>
    <scope>NUCLEOTIDE SEQUENCE [LARGE SCALE GENOMIC DNA]</scope>
</reference>
<dbReference type="InterPro" id="IPR043719">
    <property type="entry name" value="DUF5660"/>
</dbReference>
<evidence type="ECO:0000259" key="1">
    <source>
        <dbReference type="Pfam" id="PF18904"/>
    </source>
</evidence>